<proteinExistence type="predicted"/>
<protein>
    <submittedName>
        <fullName evidence="1">Uncharacterized protein</fullName>
    </submittedName>
</protein>
<name>A0ACD5YHE0_AVESA</name>
<dbReference type="Proteomes" id="UP001732700">
    <property type="component" value="Chromosome 5D"/>
</dbReference>
<evidence type="ECO:0000313" key="2">
    <source>
        <dbReference type="Proteomes" id="UP001732700"/>
    </source>
</evidence>
<reference evidence="1" key="2">
    <citation type="submission" date="2025-09" db="UniProtKB">
        <authorList>
            <consortium name="EnsemblPlants"/>
        </authorList>
    </citation>
    <scope>IDENTIFICATION</scope>
</reference>
<accession>A0ACD5YHE0</accession>
<keyword evidence="2" id="KW-1185">Reference proteome</keyword>
<evidence type="ECO:0000313" key="1">
    <source>
        <dbReference type="EnsemblPlants" id="AVESA.00010b.r2.5DG0973220.1.CDS"/>
    </source>
</evidence>
<organism evidence="1 2">
    <name type="scientific">Avena sativa</name>
    <name type="common">Oat</name>
    <dbReference type="NCBI Taxonomy" id="4498"/>
    <lineage>
        <taxon>Eukaryota</taxon>
        <taxon>Viridiplantae</taxon>
        <taxon>Streptophyta</taxon>
        <taxon>Embryophyta</taxon>
        <taxon>Tracheophyta</taxon>
        <taxon>Spermatophyta</taxon>
        <taxon>Magnoliopsida</taxon>
        <taxon>Liliopsida</taxon>
        <taxon>Poales</taxon>
        <taxon>Poaceae</taxon>
        <taxon>BOP clade</taxon>
        <taxon>Pooideae</taxon>
        <taxon>Poodae</taxon>
        <taxon>Poeae</taxon>
        <taxon>Poeae Chloroplast Group 1 (Aveneae type)</taxon>
        <taxon>Aveninae</taxon>
        <taxon>Avena</taxon>
    </lineage>
</organism>
<sequence length="278" mass="31539">MLLVVVLLRAGLAEMSKMVWDAYHTRVFCDIFMEEVNGNNRDEGCLSRKGYKNLGDKFAKKTGERLTQKQFKNKWDALKKDYTGWMELQNATGLGWDPLTKTMDADDDWWKNHIAIRPDHAKLRNGPPPNLEQQDVMFRKAHVTGQSAAIAGQEEGNGNEAPIMLDDDTSAYNNAIAKRKHVENEMGTGKRKHGEKDFFSAYNNALNTIVSRHTEGSSSSKDDQMDGGGDDRDYELEKTLQLLGMVHDLAMLGYYGNLYSQKYLNKEPRRVPEQTGLE</sequence>
<dbReference type="EnsemblPlants" id="AVESA.00010b.r2.5DG0973220.1">
    <property type="protein sequence ID" value="AVESA.00010b.r2.5DG0973220.1.CDS"/>
    <property type="gene ID" value="AVESA.00010b.r2.5DG0973220"/>
</dbReference>
<reference evidence="1" key="1">
    <citation type="submission" date="2021-05" db="EMBL/GenBank/DDBJ databases">
        <authorList>
            <person name="Scholz U."/>
            <person name="Mascher M."/>
            <person name="Fiebig A."/>
        </authorList>
    </citation>
    <scope>NUCLEOTIDE SEQUENCE [LARGE SCALE GENOMIC DNA]</scope>
</reference>